<dbReference type="GO" id="GO:0000045">
    <property type="term" value="P:autophagosome assembly"/>
    <property type="evidence" value="ECO:0007669"/>
    <property type="project" value="TreeGrafter"/>
</dbReference>
<comment type="function">
    <text evidence="11">Required for selective autophagic degradation of the nucleus (nucleophagy) as well as for mitophagy which contributes to regulate mitochondrial quantity and quality by eliminating the mitochondria to a basal level to fulfill cellular energy requirements and preventing excess ROS production.</text>
</comment>
<keyword evidence="5 11" id="KW-0645">Protease</keyword>
<name>A0A448YRX3_BRENA</name>
<dbReference type="GO" id="GO:0000423">
    <property type="term" value="P:mitophagy"/>
    <property type="evidence" value="ECO:0007669"/>
    <property type="project" value="TreeGrafter"/>
</dbReference>
<dbReference type="EMBL" id="CAACVR010000056">
    <property type="protein sequence ID" value="VEU23662.1"/>
    <property type="molecule type" value="Genomic_DNA"/>
</dbReference>
<dbReference type="InterPro" id="IPR005078">
    <property type="entry name" value="Peptidase_C54"/>
</dbReference>
<dbReference type="GO" id="GO:0004197">
    <property type="term" value="F:cysteine-type endopeptidase activity"/>
    <property type="evidence" value="ECO:0007669"/>
    <property type="project" value="TreeGrafter"/>
</dbReference>
<evidence type="ECO:0000256" key="7">
    <source>
        <dbReference type="ARBA" id="ARBA00022807"/>
    </source>
</evidence>
<dbReference type="SUPFAM" id="SSF54001">
    <property type="entry name" value="Cysteine proteinases"/>
    <property type="match status" value="1"/>
</dbReference>
<evidence type="ECO:0000256" key="5">
    <source>
        <dbReference type="ARBA" id="ARBA00022670"/>
    </source>
</evidence>
<dbReference type="PANTHER" id="PTHR22624:SF49">
    <property type="entry name" value="CYSTEINE PROTEASE"/>
    <property type="match status" value="1"/>
</dbReference>
<gene>
    <name evidence="14" type="ORF">BRENAR_LOCUS4391</name>
</gene>
<dbReference type="GO" id="GO:0034727">
    <property type="term" value="P:piecemeal microautophagy of the nucleus"/>
    <property type="evidence" value="ECO:0007669"/>
    <property type="project" value="TreeGrafter"/>
</dbReference>
<protein>
    <recommendedName>
        <fullName evidence="11">Cysteine protease</fullName>
        <ecNumber evidence="11">3.4.22.-</ecNumber>
    </recommendedName>
</protein>
<dbReference type="PANTHER" id="PTHR22624">
    <property type="entry name" value="CYSTEINE PROTEASE ATG4"/>
    <property type="match status" value="1"/>
</dbReference>
<evidence type="ECO:0000256" key="9">
    <source>
        <dbReference type="ARBA" id="ARBA00023006"/>
    </source>
</evidence>
<proteinExistence type="inferred from homology"/>
<evidence type="ECO:0000259" key="13">
    <source>
        <dbReference type="Pfam" id="PF03416"/>
    </source>
</evidence>
<evidence type="ECO:0000256" key="8">
    <source>
        <dbReference type="ARBA" id="ARBA00022927"/>
    </source>
</evidence>
<keyword evidence="4 11" id="KW-0963">Cytoplasm</keyword>
<evidence type="ECO:0000256" key="3">
    <source>
        <dbReference type="ARBA" id="ARBA00022448"/>
    </source>
</evidence>
<comment type="similarity">
    <text evidence="2 11">Belongs to the peptidase C54 family.</text>
</comment>
<evidence type="ECO:0000313" key="15">
    <source>
        <dbReference type="Proteomes" id="UP000290900"/>
    </source>
</evidence>
<dbReference type="GO" id="GO:0019786">
    <property type="term" value="F:protein-phosphatidylethanolamide deconjugating activity"/>
    <property type="evidence" value="ECO:0007669"/>
    <property type="project" value="InterPro"/>
</dbReference>
<organism evidence="14 15">
    <name type="scientific">Brettanomyces naardenensis</name>
    <name type="common">Yeast</name>
    <dbReference type="NCBI Taxonomy" id="13370"/>
    <lineage>
        <taxon>Eukaryota</taxon>
        <taxon>Fungi</taxon>
        <taxon>Dikarya</taxon>
        <taxon>Ascomycota</taxon>
        <taxon>Saccharomycotina</taxon>
        <taxon>Pichiomycetes</taxon>
        <taxon>Pichiales</taxon>
        <taxon>Pichiaceae</taxon>
        <taxon>Brettanomyces</taxon>
    </lineage>
</organism>
<keyword evidence="11" id="KW-0539">Nucleus</keyword>
<evidence type="ECO:0000256" key="2">
    <source>
        <dbReference type="ARBA" id="ARBA00010958"/>
    </source>
</evidence>
<keyword evidence="9" id="KW-0072">Autophagy</keyword>
<reference evidence="14 15" key="1">
    <citation type="submission" date="2018-12" db="EMBL/GenBank/DDBJ databases">
        <authorList>
            <person name="Tiukova I."/>
            <person name="Dainat J."/>
        </authorList>
    </citation>
    <scope>NUCLEOTIDE SEQUENCE [LARGE SCALE GENOMIC DNA]</scope>
</reference>
<keyword evidence="8" id="KW-0653">Protein transport</keyword>
<evidence type="ECO:0000256" key="6">
    <source>
        <dbReference type="ARBA" id="ARBA00022801"/>
    </source>
</evidence>
<sequence length="565" mass="63577">MSNFGLQRMIDLIWDKPSVNNDFVNPLVVLGQKYSPGNKPALHEPEEETNSLVDSPDPAGYIFKLSSINSFFGHLATEGLKSESLPWNASRSADEQQDYSAVSSGSWPNDFLSDVETRIWFTYRSGFPLIPRDPDGPSPLSMGSFLRGTLDLSTAGEGFTTDAGWGCMIRTSQSLLANALLNLHVGRDWRYRKHRCDDNDPEYSAKFNKHWEIIALFADTPSAPFSIQKIVSYGSRNCNKKPGEWFGPSAAAQSIVHICEESYGTCQLKTYVTGVNGDVYEDELLSVARSEDRPFVPILILSGIRLGVSRVNPTYWKFLKKLIDMPQSVGIAGGRPSSSHYFFGFQGDYLFYLDPHVPQKALILDTDSEDVLEEEFLPTVHTSEIRKLHLSQMDPSMLIGLLITSHEDYLSLKESIKSFEAMERFINIYPKRPVLTSRNSAGSELLDGCDFVDLGGTEEQEPAINEYAVSLKDEDGQEEEDEEGKENYNHIRKYSQPVLIEHGDAIYLQESKNGSEDSEIRFDRDASLIDQNDATERFEEIERQESYVRPGSENGIGKFEEIQNN</sequence>
<dbReference type="AlphaFoldDB" id="A0A448YRX3"/>
<dbReference type="GO" id="GO:0000407">
    <property type="term" value="C:phagophore assembly site"/>
    <property type="evidence" value="ECO:0007669"/>
    <property type="project" value="UniProtKB-SubCell"/>
</dbReference>
<feature type="domain" description="Peptidase C54 catalytic" evidence="13">
    <location>
        <begin position="109"/>
        <end position="414"/>
    </location>
</feature>
<dbReference type="Proteomes" id="UP000290900">
    <property type="component" value="Unassembled WGS sequence"/>
</dbReference>
<evidence type="ECO:0000256" key="12">
    <source>
        <dbReference type="SAM" id="MobiDB-lite"/>
    </source>
</evidence>
<evidence type="ECO:0000256" key="1">
    <source>
        <dbReference type="ARBA" id="ARBA00004329"/>
    </source>
</evidence>
<comment type="catalytic activity">
    <reaction evidence="10">
        <text>[protein]-C-terminal L-amino acid-glycyl-phosphatidylethanolamide + H2O = [protein]-C-terminal L-amino acid-glycine + a 1,2-diacyl-sn-glycero-3-phosphoethanolamine</text>
        <dbReference type="Rhea" id="RHEA:67548"/>
        <dbReference type="Rhea" id="RHEA-COMP:17323"/>
        <dbReference type="Rhea" id="RHEA-COMP:17324"/>
        <dbReference type="ChEBI" id="CHEBI:15377"/>
        <dbReference type="ChEBI" id="CHEBI:64612"/>
        <dbReference type="ChEBI" id="CHEBI:172940"/>
        <dbReference type="ChEBI" id="CHEBI:172941"/>
    </reaction>
    <physiologicalReaction direction="left-to-right" evidence="10">
        <dbReference type="Rhea" id="RHEA:67549"/>
    </physiologicalReaction>
</comment>
<dbReference type="GO" id="GO:0035973">
    <property type="term" value="P:aggrephagy"/>
    <property type="evidence" value="ECO:0007669"/>
    <property type="project" value="TreeGrafter"/>
</dbReference>
<comment type="subcellular location">
    <subcellularLocation>
        <location evidence="11">Nucleus</location>
    </subcellularLocation>
    <subcellularLocation>
        <location evidence="11">Cytoplasm</location>
    </subcellularLocation>
    <subcellularLocation>
        <location evidence="1">Preautophagosomal structure</location>
    </subcellularLocation>
</comment>
<accession>A0A448YRX3</accession>
<feature type="region of interest" description="Disordered" evidence="12">
    <location>
        <begin position="543"/>
        <end position="565"/>
    </location>
</feature>
<dbReference type="InParanoid" id="A0A448YRX3"/>
<dbReference type="Pfam" id="PF03416">
    <property type="entry name" value="Peptidase_C54"/>
    <property type="match status" value="1"/>
</dbReference>
<keyword evidence="6 11" id="KW-0378">Hydrolase</keyword>
<keyword evidence="15" id="KW-1185">Reference proteome</keyword>
<dbReference type="EC" id="3.4.22.-" evidence="11"/>
<dbReference type="GO" id="GO:0016485">
    <property type="term" value="P:protein processing"/>
    <property type="evidence" value="ECO:0007669"/>
    <property type="project" value="TreeGrafter"/>
</dbReference>
<dbReference type="InterPro" id="IPR038765">
    <property type="entry name" value="Papain-like_cys_pep_sf"/>
</dbReference>
<evidence type="ECO:0000256" key="4">
    <source>
        <dbReference type="ARBA" id="ARBA00022490"/>
    </source>
</evidence>
<evidence type="ECO:0000256" key="11">
    <source>
        <dbReference type="RuleBase" id="RU363115"/>
    </source>
</evidence>
<evidence type="ECO:0000313" key="14">
    <source>
        <dbReference type="EMBL" id="VEU23662.1"/>
    </source>
</evidence>
<dbReference type="FunCoup" id="A0A448YRX3">
    <property type="interactions" value="311"/>
</dbReference>
<dbReference type="OrthoDB" id="2960936at2759"/>
<dbReference type="GO" id="GO:0005634">
    <property type="term" value="C:nucleus"/>
    <property type="evidence" value="ECO:0007669"/>
    <property type="project" value="UniProtKB-SubCell"/>
</dbReference>
<dbReference type="GO" id="GO:0015031">
    <property type="term" value="P:protein transport"/>
    <property type="evidence" value="ECO:0007669"/>
    <property type="project" value="UniProtKB-KW"/>
</dbReference>
<keyword evidence="3" id="KW-0813">Transport</keyword>
<dbReference type="STRING" id="13370.A0A448YRX3"/>
<dbReference type="InterPro" id="IPR046792">
    <property type="entry name" value="Peptidase_C54_cat"/>
</dbReference>
<evidence type="ECO:0000256" key="10">
    <source>
        <dbReference type="ARBA" id="ARBA00029362"/>
    </source>
</evidence>
<keyword evidence="7" id="KW-0788">Thiol protease</keyword>